<dbReference type="EMBL" id="CM003101">
    <property type="protein sequence ID" value="KUI68495.1"/>
    <property type="molecule type" value="Genomic_DNA"/>
</dbReference>
<dbReference type="AlphaFoldDB" id="A0A194VXG2"/>
<dbReference type="Proteomes" id="UP000078559">
    <property type="component" value="Chromosome 4"/>
</dbReference>
<proteinExistence type="predicted"/>
<gene>
    <name evidence="1" type="ORF">VM1G_11537</name>
</gene>
<name>A0A194VXG2_CYTMA</name>
<reference evidence="1" key="1">
    <citation type="submission" date="2014-12" db="EMBL/GenBank/DDBJ databases">
        <title>Genome Sequence of Valsa Canker Pathogens Uncovers a Specific Adaption of Colonization on Woody Bark.</title>
        <authorList>
            <person name="Yin Z."/>
            <person name="Liu H."/>
            <person name="Gao X."/>
            <person name="Li Z."/>
            <person name="Song N."/>
            <person name="Ke X."/>
            <person name="Dai Q."/>
            <person name="Wu Y."/>
            <person name="Sun Y."/>
            <person name="Xu J.-R."/>
            <person name="Kang Z.K."/>
            <person name="Wang L."/>
            <person name="Huang L."/>
        </authorList>
    </citation>
    <scope>NUCLEOTIDE SEQUENCE [LARGE SCALE GENOMIC DNA]</scope>
    <source>
        <strain evidence="1">03-8</strain>
    </source>
</reference>
<keyword evidence="2" id="KW-1185">Reference proteome</keyword>
<sequence length="56" mass="5792">MQPWHIPPPSKKPMVPPGRPGLAGLATLSVIATHRPAAHRLAANAKVAVAAFSAFS</sequence>
<accession>A0A194VXG2</accession>
<evidence type="ECO:0000313" key="1">
    <source>
        <dbReference type="EMBL" id="KUI68495.1"/>
    </source>
</evidence>
<protein>
    <submittedName>
        <fullName evidence="1">Uncharacterized protein</fullName>
    </submittedName>
</protein>
<evidence type="ECO:0000313" key="2">
    <source>
        <dbReference type="Proteomes" id="UP000078559"/>
    </source>
</evidence>
<organism evidence="1 2">
    <name type="scientific">Cytospora mali</name>
    <name type="common">Apple Valsa canker fungus</name>
    <name type="synonym">Valsa mali</name>
    <dbReference type="NCBI Taxonomy" id="578113"/>
    <lineage>
        <taxon>Eukaryota</taxon>
        <taxon>Fungi</taxon>
        <taxon>Dikarya</taxon>
        <taxon>Ascomycota</taxon>
        <taxon>Pezizomycotina</taxon>
        <taxon>Sordariomycetes</taxon>
        <taxon>Sordariomycetidae</taxon>
        <taxon>Diaporthales</taxon>
        <taxon>Cytosporaceae</taxon>
        <taxon>Cytospora</taxon>
    </lineage>
</organism>